<name>X6P8R1_RETFI</name>
<sequence>MQDDSLVQMHKALHSKNEAERINKQSLHCIKLCNLNEINESVAVPNKHEEKGIGIHNNLFSCTINEDKLEQLGIRSLFKMVGVKFLPMIDMSSSVGTSKTLTKRILPACAQIPEATGAILFGDDVSYIPLGSIKTPSAFQVCFIVTLPIRNKLHVNSFWGTQFTSRSLQNGRNLLSGFMKLSDVIFEDFAKSKEKATLEAYQKVLQNNFSSYITKADLTEFNQDKPLSTVQQLCKSMVKCMLNQACHIAEAVSFKTWICNNNNNKKKTKDYMYIKQKGTWDAMLLKKTKQQDALMVSQKDNVYVVVLFVCGNDTTHQREEIEKASANYAKFFKANCSDLKILCKVVSVGTETDLKVDIVYSI</sequence>
<gene>
    <name evidence="1" type="ORF">RFI_02183</name>
</gene>
<reference evidence="1 2" key="1">
    <citation type="journal article" date="2013" name="Curr. Biol.">
        <title>The Genome of the Foraminiferan Reticulomyxa filosa.</title>
        <authorList>
            <person name="Glockner G."/>
            <person name="Hulsmann N."/>
            <person name="Schleicher M."/>
            <person name="Noegel A.A."/>
            <person name="Eichinger L."/>
            <person name="Gallinger C."/>
            <person name="Pawlowski J."/>
            <person name="Sierra R."/>
            <person name="Euteneuer U."/>
            <person name="Pillet L."/>
            <person name="Moustafa A."/>
            <person name="Platzer M."/>
            <person name="Groth M."/>
            <person name="Szafranski K."/>
            <person name="Schliwa M."/>
        </authorList>
    </citation>
    <scope>NUCLEOTIDE SEQUENCE [LARGE SCALE GENOMIC DNA]</scope>
</reference>
<proteinExistence type="predicted"/>
<dbReference type="EMBL" id="ASPP01002161">
    <property type="protein sequence ID" value="ETO34900.1"/>
    <property type="molecule type" value="Genomic_DNA"/>
</dbReference>
<accession>X6P8R1</accession>
<evidence type="ECO:0000313" key="2">
    <source>
        <dbReference type="Proteomes" id="UP000023152"/>
    </source>
</evidence>
<evidence type="ECO:0000313" key="1">
    <source>
        <dbReference type="EMBL" id="ETO34900.1"/>
    </source>
</evidence>
<keyword evidence="2" id="KW-1185">Reference proteome</keyword>
<protein>
    <submittedName>
        <fullName evidence="1">Uncharacterized protein</fullName>
    </submittedName>
</protein>
<organism evidence="1 2">
    <name type="scientific">Reticulomyxa filosa</name>
    <dbReference type="NCBI Taxonomy" id="46433"/>
    <lineage>
        <taxon>Eukaryota</taxon>
        <taxon>Sar</taxon>
        <taxon>Rhizaria</taxon>
        <taxon>Retaria</taxon>
        <taxon>Foraminifera</taxon>
        <taxon>Monothalamids</taxon>
        <taxon>Reticulomyxidae</taxon>
        <taxon>Reticulomyxa</taxon>
    </lineage>
</organism>
<comment type="caution">
    <text evidence="1">The sequence shown here is derived from an EMBL/GenBank/DDBJ whole genome shotgun (WGS) entry which is preliminary data.</text>
</comment>
<dbReference type="Proteomes" id="UP000023152">
    <property type="component" value="Unassembled WGS sequence"/>
</dbReference>
<dbReference type="AlphaFoldDB" id="X6P8R1"/>